<proteinExistence type="predicted"/>
<dbReference type="AlphaFoldDB" id="A0A2W5RJ12"/>
<evidence type="ECO:0000313" key="1">
    <source>
        <dbReference type="EMBL" id="PZQ86835.1"/>
    </source>
</evidence>
<gene>
    <name evidence="1" type="ORF">DI542_13070</name>
</gene>
<organism evidence="1 2">
    <name type="scientific">Acinetobacter johnsonii</name>
    <dbReference type="NCBI Taxonomy" id="40214"/>
    <lineage>
        <taxon>Bacteria</taxon>
        <taxon>Pseudomonadati</taxon>
        <taxon>Pseudomonadota</taxon>
        <taxon>Gammaproteobacteria</taxon>
        <taxon>Moraxellales</taxon>
        <taxon>Moraxellaceae</taxon>
        <taxon>Acinetobacter</taxon>
    </lineage>
</organism>
<reference evidence="1 2" key="1">
    <citation type="submission" date="2017-11" db="EMBL/GenBank/DDBJ databases">
        <title>Infants hospitalized years apart are colonized by the same room-sourced microbial strains.</title>
        <authorList>
            <person name="Brooks B."/>
            <person name="Olm M.R."/>
            <person name="Firek B.A."/>
            <person name="Baker R."/>
            <person name="Thomas B.C."/>
            <person name="Morowitz M.J."/>
            <person name="Banfield J.F."/>
        </authorList>
    </citation>
    <scope>NUCLEOTIDE SEQUENCE [LARGE SCALE GENOMIC DNA]</scope>
    <source>
        <strain evidence="1">S2_003_000_R3_20</strain>
    </source>
</reference>
<evidence type="ECO:0000313" key="2">
    <source>
        <dbReference type="Proteomes" id="UP000249282"/>
    </source>
</evidence>
<protein>
    <submittedName>
        <fullName evidence="1">Uncharacterized protein</fullName>
    </submittedName>
</protein>
<dbReference type="EMBL" id="QFQJ01000078">
    <property type="protein sequence ID" value="PZQ86835.1"/>
    <property type="molecule type" value="Genomic_DNA"/>
</dbReference>
<name>A0A2W5RJ12_ACIJO</name>
<comment type="caution">
    <text evidence="1">The sequence shown here is derived from an EMBL/GenBank/DDBJ whole genome shotgun (WGS) entry which is preliminary data.</text>
</comment>
<sequence>MGREFKNFIKQSQTIRDIKRHAETERLNPIVYFSIFVLRSCQINGQAQRVQLIESIAKPLFLMGLL</sequence>
<accession>A0A2W5RJ12</accession>
<dbReference type="Proteomes" id="UP000249282">
    <property type="component" value="Unassembled WGS sequence"/>
</dbReference>